<reference evidence="3" key="1">
    <citation type="journal article" date="2019" name="Int. J. Syst. Evol. Microbiol.">
        <title>The Global Catalogue of Microorganisms (GCM) 10K type strain sequencing project: providing services to taxonomists for standard genome sequencing and annotation.</title>
        <authorList>
            <consortium name="The Broad Institute Genomics Platform"/>
            <consortium name="The Broad Institute Genome Sequencing Center for Infectious Disease"/>
            <person name="Wu L."/>
            <person name="Ma J."/>
        </authorList>
    </citation>
    <scope>NUCLEOTIDE SEQUENCE [LARGE SCALE GENOMIC DNA]</scope>
    <source>
        <strain evidence="3">JCM 13006</strain>
    </source>
</reference>
<dbReference type="Gene3D" id="1.40.20.10">
    <property type="entry name" value="CHAD domain"/>
    <property type="match status" value="1"/>
</dbReference>
<dbReference type="InterPro" id="IPR038186">
    <property type="entry name" value="CHAD_dom_sf"/>
</dbReference>
<keyword evidence="3" id="KW-1185">Reference proteome</keyword>
<dbReference type="PANTHER" id="PTHR39339:SF1">
    <property type="entry name" value="CHAD DOMAIN-CONTAINING PROTEIN"/>
    <property type="match status" value="1"/>
</dbReference>
<dbReference type="InterPro" id="IPR007899">
    <property type="entry name" value="CHAD_dom"/>
</dbReference>
<dbReference type="EMBL" id="BAABIS010000001">
    <property type="protein sequence ID" value="GAA4876235.1"/>
    <property type="molecule type" value="Genomic_DNA"/>
</dbReference>
<feature type="domain" description="CHAD" evidence="1">
    <location>
        <begin position="6"/>
        <end position="279"/>
    </location>
</feature>
<gene>
    <name evidence="2" type="ORF">GCM10023235_64780</name>
</gene>
<evidence type="ECO:0000313" key="3">
    <source>
        <dbReference type="Proteomes" id="UP001501752"/>
    </source>
</evidence>
<evidence type="ECO:0000259" key="1">
    <source>
        <dbReference type="PROSITE" id="PS51708"/>
    </source>
</evidence>
<dbReference type="PANTHER" id="PTHR39339">
    <property type="entry name" value="SLR1444 PROTEIN"/>
    <property type="match status" value="1"/>
</dbReference>
<accession>A0ABP9EE78</accession>
<protein>
    <recommendedName>
        <fullName evidence="1">CHAD domain-containing protein</fullName>
    </recommendedName>
</protein>
<organism evidence="2 3">
    <name type="scientific">Kitasatospora terrestris</name>
    <dbReference type="NCBI Taxonomy" id="258051"/>
    <lineage>
        <taxon>Bacteria</taxon>
        <taxon>Bacillati</taxon>
        <taxon>Actinomycetota</taxon>
        <taxon>Actinomycetes</taxon>
        <taxon>Kitasatosporales</taxon>
        <taxon>Streptomycetaceae</taxon>
        <taxon>Kitasatospora</taxon>
    </lineage>
</organism>
<dbReference type="PROSITE" id="PS51708">
    <property type="entry name" value="CHAD"/>
    <property type="match status" value="1"/>
</dbReference>
<proteinExistence type="predicted"/>
<comment type="caution">
    <text evidence="2">The sequence shown here is derived from an EMBL/GenBank/DDBJ whole genome shotgun (WGS) entry which is preliminary data.</text>
</comment>
<dbReference type="RefSeq" id="WP_345700447.1">
    <property type="nucleotide sequence ID" value="NZ_BAABIS010000001.1"/>
</dbReference>
<sequence length="285" mass="30921">MARRVRGTAGELLAARIREQAARVLDLEAAVRADEADSVHQLRVAARRLRGALRSYRGLLDGDRGGTVRRLREVGAALGDARDGEVLAERLLAQARELPADGGRDGVLADLARWSARQAADSRPQVLAELGGGRWRDLTRELAELARDPRLSKRARQPAGPEATRVLRREWRRTAVRVEAALAAGPGGATEGALHEARKAAKRARYAGEAVGEPAAGFTARMKTLQDLLGRHQDAAVAARTVRTLSDGGFGYGVLYGLQLGEMHLVREQLPAVWREAGQRPPELR</sequence>
<evidence type="ECO:0000313" key="2">
    <source>
        <dbReference type="EMBL" id="GAA4876235.1"/>
    </source>
</evidence>
<dbReference type="Proteomes" id="UP001501752">
    <property type="component" value="Unassembled WGS sequence"/>
</dbReference>
<dbReference type="Pfam" id="PF05235">
    <property type="entry name" value="CHAD"/>
    <property type="match status" value="1"/>
</dbReference>
<name>A0ABP9EE78_9ACTN</name>
<dbReference type="SMART" id="SM00880">
    <property type="entry name" value="CHAD"/>
    <property type="match status" value="1"/>
</dbReference>